<dbReference type="GO" id="GO:0043138">
    <property type="term" value="F:3'-5' DNA helicase activity"/>
    <property type="evidence" value="ECO:0007669"/>
    <property type="project" value="UniProtKB-EC"/>
</dbReference>
<keyword evidence="5 12" id="KW-0067">ATP-binding</keyword>
<dbReference type="Gene3D" id="1.10.10.160">
    <property type="match status" value="1"/>
</dbReference>
<feature type="binding site" evidence="12">
    <location>
        <begin position="29"/>
        <end position="36"/>
    </location>
    <ligand>
        <name>ATP</name>
        <dbReference type="ChEBI" id="CHEBI:30616"/>
    </ligand>
</feature>
<dbReference type="GO" id="GO:0016887">
    <property type="term" value="F:ATP hydrolysis activity"/>
    <property type="evidence" value="ECO:0007669"/>
    <property type="project" value="RHEA"/>
</dbReference>
<dbReference type="Pfam" id="PF00580">
    <property type="entry name" value="UvrD-helicase"/>
    <property type="match status" value="1"/>
</dbReference>
<reference evidence="16" key="1">
    <citation type="journal article" date="2017" name="Environ. Microbiol. Rep.">
        <title>Genetic Diversity of Marine Anaerobic Ammonium-Oxidizing Bacteria as Revealed by Genomic and Proteomic Analyses of 'Candidatus Scalindua japonica'.</title>
        <authorList>
            <person name="Oshiki M."/>
            <person name="Mizuto K."/>
            <person name="Kimura Z."/>
            <person name="Kindaichi T."/>
            <person name="Satoh H."/>
            <person name="Okabe S."/>
        </authorList>
    </citation>
    <scope>NUCLEOTIDE SEQUENCE [LARGE SCALE GENOMIC DNA]</scope>
    <source>
        <strain evidence="16">husup-a2</strain>
    </source>
</reference>
<comment type="similarity">
    <text evidence="1">Belongs to the helicase family. UvrD subfamily.</text>
</comment>
<dbReference type="AlphaFoldDB" id="A0A286TZ18"/>
<sequence length="746" mass="85112">MSNMNILDNVTEAQKEAITHIEGPLLVIAGAGSGKTRVITRRVGYLVEKGTPPANILSITFTNKAANEMKERLGEFLDLRGMWISTFHSMCSRILRSEIEHLDFTKNFSIYDSGDQIKCIKDAMNELNLDTTNWRPSAVAASISNAKNELLSSEKFAEYKSGYYNDVVSKVYTKYQQYLEANNALDFDDLLFKVVHIFNNFPEVLEKYQEKFRYILIDEYQDTNHAQYAITQLLAQKYENICATGDPDQSIYGWRGANIRNILNFEKDYPDTKTVKLEQNYRSTKNILHVASEIINNNLSRKPKLLWTENSKGSKVRIIHCEDENGEAKEIAEKISEFIQGGNRHSDIAVFYRTNAQSRVLEACMLRAGIPYSIVGSVEFFKRKEIKDLLSYLKLCANPDDDLSFERVVNVPARGIGPTTIKRLKEWAVSHNTNMSEAISRVREIPEIKAKSSKSVNNFRNIVAELRKSPVYPVMEFVKQVIQKIRYVDYMVQSYEGDSEERLENIEELVNAASEYDVSNPEGSLQGFLEEVALISDIDKWDDTIDTVTLMTLHAAKGLEFPVVFITGLEEGLLPHSQSKDSDDDIEEERRLCYVGITRAQRDLFLSHTRYRAKYGQRSACIPSRFLSEIPFDVVEEIDKTDYNSYNGKLRTEYTKRGRESAGEDDYQYDAGEGGYDELPEFQIDEPRDSIELVSGDIVKHAIFGRGRVVKIAPSSDTVHVDFNNVGMKKLALEYANLEKIEGYCR</sequence>
<evidence type="ECO:0000313" key="15">
    <source>
        <dbReference type="EMBL" id="GAX61120.1"/>
    </source>
</evidence>
<organism evidence="15 16">
    <name type="scientific">Candidatus Scalindua japonica</name>
    <dbReference type="NCBI Taxonomy" id="1284222"/>
    <lineage>
        <taxon>Bacteria</taxon>
        <taxon>Pseudomonadati</taxon>
        <taxon>Planctomycetota</taxon>
        <taxon>Candidatus Brocadiia</taxon>
        <taxon>Candidatus Brocadiales</taxon>
        <taxon>Candidatus Scalinduaceae</taxon>
        <taxon>Candidatus Scalindua</taxon>
    </lineage>
</organism>
<evidence type="ECO:0000256" key="9">
    <source>
        <dbReference type="ARBA" id="ARBA00034808"/>
    </source>
</evidence>
<evidence type="ECO:0000256" key="10">
    <source>
        <dbReference type="ARBA" id="ARBA00034923"/>
    </source>
</evidence>
<evidence type="ECO:0000259" key="13">
    <source>
        <dbReference type="PROSITE" id="PS51198"/>
    </source>
</evidence>
<dbReference type="GO" id="GO:0005524">
    <property type="term" value="F:ATP binding"/>
    <property type="evidence" value="ECO:0007669"/>
    <property type="project" value="UniProtKB-UniRule"/>
</dbReference>
<keyword evidence="6" id="KW-0238">DNA-binding</keyword>
<evidence type="ECO:0000256" key="8">
    <source>
        <dbReference type="ARBA" id="ARBA00034617"/>
    </source>
</evidence>
<evidence type="ECO:0000256" key="4">
    <source>
        <dbReference type="ARBA" id="ARBA00022806"/>
    </source>
</evidence>
<gene>
    <name evidence="15" type="ORF">SCALIN_C17_0154</name>
</gene>
<dbReference type="Pfam" id="PF13361">
    <property type="entry name" value="UvrD_C"/>
    <property type="match status" value="1"/>
</dbReference>
<dbReference type="OrthoDB" id="9810135at2"/>
<dbReference type="CDD" id="cd17932">
    <property type="entry name" value="DEXQc_UvrD"/>
    <property type="match status" value="1"/>
</dbReference>
<evidence type="ECO:0000256" key="12">
    <source>
        <dbReference type="PROSITE-ProRule" id="PRU00560"/>
    </source>
</evidence>
<comment type="catalytic activity">
    <reaction evidence="8">
        <text>Couples ATP hydrolysis with the unwinding of duplex DNA by translocating in the 3'-5' direction.</text>
        <dbReference type="EC" id="5.6.2.4"/>
    </reaction>
</comment>
<feature type="domain" description="UvrD-like helicase ATP-binding" evidence="13">
    <location>
        <begin position="8"/>
        <end position="284"/>
    </location>
</feature>
<keyword evidence="7" id="KW-0413">Isomerase</keyword>
<dbReference type="CDD" id="cd18807">
    <property type="entry name" value="SF1_C_UvrD"/>
    <property type="match status" value="1"/>
</dbReference>
<dbReference type="GO" id="GO:0000725">
    <property type="term" value="P:recombinational repair"/>
    <property type="evidence" value="ECO:0007669"/>
    <property type="project" value="TreeGrafter"/>
</dbReference>
<dbReference type="Gene3D" id="1.10.486.10">
    <property type="entry name" value="PCRA, domain 4"/>
    <property type="match status" value="1"/>
</dbReference>
<keyword evidence="2 12" id="KW-0547">Nucleotide-binding</keyword>
<dbReference type="EC" id="5.6.2.4" evidence="9"/>
<dbReference type="InterPro" id="IPR013986">
    <property type="entry name" value="DExx_box_DNA_helicase_dom_sf"/>
</dbReference>
<dbReference type="GO" id="GO:0033202">
    <property type="term" value="C:DNA helicase complex"/>
    <property type="evidence" value="ECO:0007669"/>
    <property type="project" value="TreeGrafter"/>
</dbReference>
<dbReference type="InterPro" id="IPR014017">
    <property type="entry name" value="DNA_helicase_UvrD-like_C"/>
</dbReference>
<evidence type="ECO:0000256" key="6">
    <source>
        <dbReference type="ARBA" id="ARBA00023125"/>
    </source>
</evidence>
<evidence type="ECO:0000256" key="2">
    <source>
        <dbReference type="ARBA" id="ARBA00022741"/>
    </source>
</evidence>
<dbReference type="InterPro" id="IPR014016">
    <property type="entry name" value="UvrD-like_ATP-bd"/>
</dbReference>
<protein>
    <recommendedName>
        <fullName evidence="9">DNA 3'-5' helicase</fullName>
        <ecNumber evidence="9">5.6.2.4</ecNumber>
    </recommendedName>
    <alternativeName>
        <fullName evidence="10">DNA 3'-5' helicase II</fullName>
    </alternativeName>
</protein>
<evidence type="ECO:0000256" key="5">
    <source>
        <dbReference type="ARBA" id="ARBA00022840"/>
    </source>
</evidence>
<evidence type="ECO:0000313" key="16">
    <source>
        <dbReference type="Proteomes" id="UP000218542"/>
    </source>
</evidence>
<dbReference type="PANTHER" id="PTHR11070">
    <property type="entry name" value="UVRD / RECB / PCRA DNA HELICASE FAMILY MEMBER"/>
    <property type="match status" value="1"/>
</dbReference>
<dbReference type="PROSITE" id="PS51198">
    <property type="entry name" value="UVRD_HELICASE_ATP_BIND"/>
    <property type="match status" value="1"/>
</dbReference>
<evidence type="ECO:0000256" key="1">
    <source>
        <dbReference type="ARBA" id="ARBA00009922"/>
    </source>
</evidence>
<dbReference type="RefSeq" id="WP_096894514.1">
    <property type="nucleotide sequence ID" value="NZ_BAOS01000017.1"/>
</dbReference>
<evidence type="ECO:0000256" key="7">
    <source>
        <dbReference type="ARBA" id="ARBA00023235"/>
    </source>
</evidence>
<dbReference type="Pfam" id="PF21196">
    <property type="entry name" value="PcrA_UvrD_tudor"/>
    <property type="match status" value="1"/>
</dbReference>
<dbReference type="FunFam" id="1.10.10.160:FF:000001">
    <property type="entry name" value="ATP-dependent DNA helicase"/>
    <property type="match status" value="1"/>
</dbReference>
<dbReference type="GO" id="GO:0003677">
    <property type="term" value="F:DNA binding"/>
    <property type="evidence" value="ECO:0007669"/>
    <property type="project" value="UniProtKB-KW"/>
</dbReference>
<dbReference type="InterPro" id="IPR000212">
    <property type="entry name" value="DNA_helicase_UvrD/REP"/>
</dbReference>
<evidence type="ECO:0000256" key="3">
    <source>
        <dbReference type="ARBA" id="ARBA00022801"/>
    </source>
</evidence>
<proteinExistence type="inferred from homology"/>
<dbReference type="GO" id="GO:0009314">
    <property type="term" value="P:response to radiation"/>
    <property type="evidence" value="ECO:0007669"/>
    <property type="project" value="UniProtKB-ARBA"/>
</dbReference>
<dbReference type="EMBL" id="BAOS01000017">
    <property type="protein sequence ID" value="GAX61120.1"/>
    <property type="molecule type" value="Genomic_DNA"/>
</dbReference>
<dbReference type="FunFam" id="1.10.486.10:FF:000003">
    <property type="entry name" value="ATP-dependent DNA helicase"/>
    <property type="match status" value="1"/>
</dbReference>
<comment type="caution">
    <text evidence="15">The sequence shown here is derived from an EMBL/GenBank/DDBJ whole genome shotgun (WGS) entry which is preliminary data.</text>
</comment>
<evidence type="ECO:0000256" key="11">
    <source>
        <dbReference type="ARBA" id="ARBA00048988"/>
    </source>
</evidence>
<comment type="catalytic activity">
    <reaction evidence="11">
        <text>ATP + H2O = ADP + phosphate + H(+)</text>
        <dbReference type="Rhea" id="RHEA:13065"/>
        <dbReference type="ChEBI" id="CHEBI:15377"/>
        <dbReference type="ChEBI" id="CHEBI:15378"/>
        <dbReference type="ChEBI" id="CHEBI:30616"/>
        <dbReference type="ChEBI" id="CHEBI:43474"/>
        <dbReference type="ChEBI" id="CHEBI:456216"/>
        <dbReference type="EC" id="5.6.2.4"/>
    </reaction>
</comment>
<dbReference type="Gene3D" id="3.40.50.300">
    <property type="entry name" value="P-loop containing nucleotide triphosphate hydrolases"/>
    <property type="match status" value="2"/>
</dbReference>
<dbReference type="PANTHER" id="PTHR11070:SF2">
    <property type="entry name" value="ATP-DEPENDENT DNA HELICASE SRS2"/>
    <property type="match status" value="1"/>
</dbReference>
<keyword evidence="3 12" id="KW-0378">Hydrolase</keyword>
<keyword evidence="4 12" id="KW-0347">Helicase</keyword>
<accession>A0A286TZ18</accession>
<dbReference type="InterPro" id="IPR027417">
    <property type="entry name" value="P-loop_NTPase"/>
</dbReference>
<dbReference type="Proteomes" id="UP000218542">
    <property type="component" value="Unassembled WGS sequence"/>
</dbReference>
<dbReference type="SUPFAM" id="SSF52540">
    <property type="entry name" value="P-loop containing nucleoside triphosphate hydrolases"/>
    <property type="match status" value="1"/>
</dbReference>
<evidence type="ECO:0000259" key="14">
    <source>
        <dbReference type="PROSITE" id="PS51217"/>
    </source>
</evidence>
<name>A0A286TZ18_9BACT</name>
<dbReference type="GO" id="GO:0005829">
    <property type="term" value="C:cytosol"/>
    <property type="evidence" value="ECO:0007669"/>
    <property type="project" value="TreeGrafter"/>
</dbReference>
<dbReference type="PROSITE" id="PS51217">
    <property type="entry name" value="UVRD_HELICASE_CTER"/>
    <property type="match status" value="1"/>
</dbReference>
<keyword evidence="16" id="KW-1185">Reference proteome</keyword>
<feature type="domain" description="UvrD-like helicase C-terminal" evidence="14">
    <location>
        <begin position="285"/>
        <end position="558"/>
    </location>
</feature>